<organism evidence="2 3">
    <name type="scientific">Fusarium equiseti</name>
    <name type="common">Fusarium scirpi</name>
    <dbReference type="NCBI Taxonomy" id="61235"/>
    <lineage>
        <taxon>Eukaryota</taxon>
        <taxon>Fungi</taxon>
        <taxon>Dikarya</taxon>
        <taxon>Ascomycota</taxon>
        <taxon>Pezizomycotina</taxon>
        <taxon>Sordariomycetes</taxon>
        <taxon>Hypocreomycetidae</taxon>
        <taxon>Hypocreales</taxon>
        <taxon>Nectriaceae</taxon>
        <taxon>Fusarium</taxon>
        <taxon>Fusarium incarnatum-equiseti species complex</taxon>
    </lineage>
</organism>
<reference evidence="2" key="1">
    <citation type="submission" date="2022-09" db="EMBL/GenBank/DDBJ databases">
        <title>Fusarium specimens isolated from Avocado Roots.</title>
        <authorList>
            <person name="Stajich J."/>
            <person name="Roper C."/>
            <person name="Heimlech-Rivalta G."/>
        </authorList>
    </citation>
    <scope>NUCLEOTIDE SEQUENCE</scope>
    <source>
        <strain evidence="2">CF00095</strain>
    </source>
</reference>
<evidence type="ECO:0000313" key="3">
    <source>
        <dbReference type="Proteomes" id="UP001152024"/>
    </source>
</evidence>
<accession>A0ABQ8RBR2</accession>
<evidence type="ECO:0000313" key="2">
    <source>
        <dbReference type="EMBL" id="KAJ4130996.1"/>
    </source>
</evidence>
<name>A0ABQ8RBR2_FUSEQ</name>
<evidence type="ECO:0000256" key="1">
    <source>
        <dbReference type="SAM" id="MobiDB-lite"/>
    </source>
</evidence>
<dbReference type="EMBL" id="JAOQBH010000009">
    <property type="protein sequence ID" value="KAJ4130996.1"/>
    <property type="molecule type" value="Genomic_DNA"/>
</dbReference>
<comment type="caution">
    <text evidence="2">The sequence shown here is derived from an EMBL/GenBank/DDBJ whole genome shotgun (WGS) entry which is preliminary data.</text>
</comment>
<dbReference type="Proteomes" id="UP001152024">
    <property type="component" value="Unassembled WGS sequence"/>
</dbReference>
<proteinExistence type="predicted"/>
<protein>
    <submittedName>
        <fullName evidence="2">Uncharacterized protein</fullName>
    </submittedName>
</protein>
<sequence length="237" mass="26906">MDEFAINLRPPVQPGRREHDGGPGTLTRAVIVRFTDVAHDRQPRTPIRAHHQLVIEKKQKLGEWLRQSTRATDPNICATTEDFRSYFKEIFKGWSSDGHHPSGPRSLDCSASQTRIIVGRLKENAPLSKVQALTAHLAHNLARIAGEFLFCGVHFNNEVDGVVSTCRPERLWGPYDMISFPPGVKRADIRYQTIVAYDRHDMQRVNHHNSGIIVAWPRRAIRARARRGSQDDPDIDV</sequence>
<gene>
    <name evidence="2" type="ORF">NW768_006536</name>
</gene>
<feature type="region of interest" description="Disordered" evidence="1">
    <location>
        <begin position="1"/>
        <end position="24"/>
    </location>
</feature>
<keyword evidence="3" id="KW-1185">Reference proteome</keyword>